<evidence type="ECO:0000313" key="3">
    <source>
        <dbReference type="EMBL" id="CAD6506001.1"/>
    </source>
</evidence>
<accession>A0A9W4GI94</accession>
<organism evidence="3 4">
    <name type="scientific">Blumeria graminis f. sp. triticale</name>
    <dbReference type="NCBI Taxonomy" id="1689686"/>
    <lineage>
        <taxon>Eukaryota</taxon>
        <taxon>Fungi</taxon>
        <taxon>Dikarya</taxon>
        <taxon>Ascomycota</taxon>
        <taxon>Pezizomycotina</taxon>
        <taxon>Leotiomycetes</taxon>
        <taxon>Erysiphales</taxon>
        <taxon>Erysiphaceae</taxon>
        <taxon>Blumeria</taxon>
    </lineage>
</organism>
<dbReference type="Pfam" id="PF12246">
    <property type="entry name" value="MKT1_C"/>
    <property type="match status" value="1"/>
</dbReference>
<dbReference type="Proteomes" id="UP000683417">
    <property type="component" value="Unassembled WGS sequence"/>
</dbReference>
<feature type="domain" description="Post-transcriptional regulator MKT1 N-terminal" evidence="2">
    <location>
        <begin position="329"/>
        <end position="417"/>
    </location>
</feature>
<comment type="caution">
    <text evidence="3">The sequence shown here is derived from an EMBL/GenBank/DDBJ whole genome shotgun (WGS) entry which is preliminary data.</text>
</comment>
<protein>
    <submittedName>
        <fullName evidence="3">BgTH12-06933</fullName>
    </submittedName>
</protein>
<dbReference type="CDD" id="cd09902">
    <property type="entry name" value="H3TH_MKT1"/>
    <property type="match status" value="1"/>
</dbReference>
<dbReference type="InterPro" id="IPR037314">
    <property type="entry name" value="MKT1_H3TH"/>
</dbReference>
<dbReference type="PANTHER" id="PTHR11081:SF32">
    <property type="entry name" value="POST-TRANSCRIPTIONAL REGULATOR MKT1"/>
    <property type="match status" value="1"/>
</dbReference>
<evidence type="ECO:0000259" key="1">
    <source>
        <dbReference type="Pfam" id="PF12246"/>
    </source>
</evidence>
<dbReference type="EMBL" id="CAJHIT010000010">
    <property type="protein sequence ID" value="CAD6506001.1"/>
    <property type="molecule type" value="Genomic_DNA"/>
</dbReference>
<proteinExistence type="predicted"/>
<dbReference type="Pfam" id="PF12247">
    <property type="entry name" value="MKT1_N"/>
    <property type="match status" value="1"/>
</dbReference>
<feature type="domain" description="Post-transcriptional regulator MKT1 C-terminal" evidence="1">
    <location>
        <begin position="500"/>
        <end position="744"/>
    </location>
</feature>
<dbReference type="CDD" id="cd09858">
    <property type="entry name" value="PIN_MKT1"/>
    <property type="match status" value="1"/>
</dbReference>
<name>A0A9W4GI94_BLUGR</name>
<reference evidence="3" key="1">
    <citation type="submission" date="2020-10" db="EMBL/GenBank/DDBJ databases">
        <authorList>
            <person name="Muller C M."/>
        </authorList>
    </citation>
    <scope>NUCLEOTIDE SEQUENCE</scope>
    <source>
        <strain evidence="3">THUN-12</strain>
    </source>
</reference>
<dbReference type="PANTHER" id="PTHR11081">
    <property type="entry name" value="FLAP ENDONUCLEASE FAMILY MEMBER"/>
    <property type="match status" value="1"/>
</dbReference>
<dbReference type="InterPro" id="IPR022040">
    <property type="entry name" value="MKT1_N"/>
</dbReference>
<evidence type="ECO:0000313" key="4">
    <source>
        <dbReference type="Proteomes" id="UP000683417"/>
    </source>
</evidence>
<dbReference type="InterPro" id="IPR022039">
    <property type="entry name" value="MKT1_C"/>
</dbReference>
<dbReference type="GO" id="GO:0003730">
    <property type="term" value="F:mRNA 3'-UTR binding"/>
    <property type="evidence" value="ECO:0007669"/>
    <property type="project" value="TreeGrafter"/>
</dbReference>
<sequence length="747" mass="84328">MPLNDLDFNFGIQQNNLPSISPTPLSELEKAVIGVEATAYLQHMVNNGPAHEPLLTALGGDPISLEYYIELELDKWSENKITPLFVFDGQSIIGKDEMTLRNSRAALSKTQLAWKLYGDHQPNDAVKTFGSSDATRIHDLYHILQKVLMKRGLPFQIAPFSACAQLVYLLDLEFSGKGFIDGIMGSKEILLYDRSPEAVIICPPTTSDWDSKSFRGIFRYELMEKLGVNSEMLDDALLMAGTSFLPTFPPLRIDGIITQQPFTLVDAINLLRTSEKSITTTCGQFSDILEKNDPKWLDKFQKAKIGILHAIIIQPDGQVISRDYANLASDNNDYLGLQLPPELYFYLSKALIGPRILNYFISLESIIFPTLDGVASDEYKKLVTKSLIPLREAAAALVAFRIHRVFQNKPVTMRFWFDSSLRQTLVHKGMLEQVNGKADTWGVRNEKLETWQNLLQIEPVSLSFAVLSLAMNGIPAQTRASTKIVGLKTKSEILSNTLYRFLHLRGYANDQHELTSWGKALATTIKNIQPIIKRQNDIYHAEEAALLAFEMIRFNVLNSQNRHPELIGGALRGSEEDKANCMLVGRTICLLKFRHKNLGYTGPLSKNFLAFNSLVKSVQETDRDILESVIVSMFLSNQVSRFENHNYGDLGRSLPFTESINTIFGIAVTTYLDDYFKSEWTPDQREHNKQSFAEKFIPNSIMFSEDLAASFEFFDAVYAGVITLADEIPVADKEAWDRANKYLKERR</sequence>
<gene>
    <name evidence="3" type="ORF">BGTH12_LOCUS7359</name>
</gene>
<dbReference type="InterPro" id="IPR006084">
    <property type="entry name" value="XPG/Rad2"/>
</dbReference>
<dbReference type="AlphaFoldDB" id="A0A9W4GI94"/>
<evidence type="ECO:0000259" key="2">
    <source>
        <dbReference type="Pfam" id="PF12247"/>
    </source>
</evidence>